<evidence type="ECO:0000256" key="3">
    <source>
        <dbReference type="ARBA" id="ARBA00023002"/>
    </source>
</evidence>
<name>A0A7W3MYP3_9ACTN</name>
<keyword evidence="2" id="KW-0521">NADP</keyword>
<dbReference type="PANTHER" id="PTHR43490:SF99">
    <property type="entry name" value="SHORT-CHAIN DEHYDROGENASE_REDUCTASE"/>
    <property type="match status" value="1"/>
</dbReference>
<dbReference type="InterPro" id="IPR020904">
    <property type="entry name" value="Sc_DH/Rdtase_CS"/>
</dbReference>
<gene>
    <name evidence="5" type="ORF">HNR21_003227</name>
</gene>
<reference evidence="5 6" key="1">
    <citation type="submission" date="2020-08" db="EMBL/GenBank/DDBJ databases">
        <title>Sequencing the genomes of 1000 actinobacteria strains.</title>
        <authorList>
            <person name="Klenk H.-P."/>
        </authorList>
    </citation>
    <scope>NUCLEOTIDE SEQUENCE [LARGE SCALE GENOMIC DNA]</scope>
    <source>
        <strain evidence="5 6">DSM 45823</strain>
    </source>
</reference>
<dbReference type="RefSeq" id="WP_220500180.1">
    <property type="nucleotide sequence ID" value="NZ_JACJII010000001.1"/>
</dbReference>
<organism evidence="5 6">
    <name type="scientific">Thermomonospora cellulosilytica</name>
    <dbReference type="NCBI Taxonomy" id="1411118"/>
    <lineage>
        <taxon>Bacteria</taxon>
        <taxon>Bacillati</taxon>
        <taxon>Actinomycetota</taxon>
        <taxon>Actinomycetes</taxon>
        <taxon>Streptosporangiales</taxon>
        <taxon>Thermomonosporaceae</taxon>
        <taxon>Thermomonospora</taxon>
    </lineage>
</organism>
<evidence type="ECO:0000313" key="6">
    <source>
        <dbReference type="Proteomes" id="UP000539313"/>
    </source>
</evidence>
<dbReference type="SUPFAM" id="SSF51735">
    <property type="entry name" value="NAD(P)-binding Rossmann-fold domains"/>
    <property type="match status" value="1"/>
</dbReference>
<dbReference type="PROSITE" id="PS00061">
    <property type="entry name" value="ADH_SHORT"/>
    <property type="match status" value="1"/>
</dbReference>
<dbReference type="AlphaFoldDB" id="A0A7W3MYP3"/>
<accession>A0A7W3MYP3</accession>
<dbReference type="Proteomes" id="UP000539313">
    <property type="component" value="Unassembled WGS sequence"/>
</dbReference>
<evidence type="ECO:0000256" key="1">
    <source>
        <dbReference type="ARBA" id="ARBA00006484"/>
    </source>
</evidence>
<evidence type="ECO:0000313" key="5">
    <source>
        <dbReference type="EMBL" id="MBA9004345.1"/>
    </source>
</evidence>
<keyword evidence="6" id="KW-1185">Reference proteome</keyword>
<comment type="caution">
    <text evidence="5">The sequence shown here is derived from an EMBL/GenBank/DDBJ whole genome shotgun (WGS) entry which is preliminary data.</text>
</comment>
<dbReference type="Pfam" id="PF00106">
    <property type="entry name" value="adh_short"/>
    <property type="match status" value="1"/>
</dbReference>
<protein>
    <submittedName>
        <fullName evidence="5">NAD(P)-dependent dehydrogenase (Short-subunit alcohol dehydrogenase family)</fullName>
    </submittedName>
</protein>
<dbReference type="PRINTS" id="PR00081">
    <property type="entry name" value="GDHRDH"/>
</dbReference>
<evidence type="ECO:0000256" key="2">
    <source>
        <dbReference type="ARBA" id="ARBA00022857"/>
    </source>
</evidence>
<dbReference type="InterPro" id="IPR036291">
    <property type="entry name" value="NAD(P)-bd_dom_sf"/>
</dbReference>
<dbReference type="CDD" id="cd05324">
    <property type="entry name" value="carb_red_PTCR-like_SDR_c"/>
    <property type="match status" value="1"/>
</dbReference>
<dbReference type="InterPro" id="IPR002347">
    <property type="entry name" value="SDR_fam"/>
</dbReference>
<dbReference type="PANTHER" id="PTHR43490">
    <property type="entry name" value="(+)-NEOMENTHOL DEHYDROGENASE"/>
    <property type="match status" value="1"/>
</dbReference>
<evidence type="ECO:0000256" key="4">
    <source>
        <dbReference type="RuleBase" id="RU000363"/>
    </source>
</evidence>
<keyword evidence="3" id="KW-0560">Oxidoreductase</keyword>
<proteinExistence type="inferred from homology"/>
<dbReference type="Gene3D" id="3.40.50.720">
    <property type="entry name" value="NAD(P)-binding Rossmann-like Domain"/>
    <property type="match status" value="1"/>
</dbReference>
<dbReference type="PRINTS" id="PR00080">
    <property type="entry name" value="SDRFAMILY"/>
</dbReference>
<dbReference type="GO" id="GO:0016616">
    <property type="term" value="F:oxidoreductase activity, acting on the CH-OH group of donors, NAD or NADP as acceptor"/>
    <property type="evidence" value="ECO:0007669"/>
    <property type="project" value="InterPro"/>
</dbReference>
<dbReference type="InterPro" id="IPR045313">
    <property type="entry name" value="CBR1-like"/>
</dbReference>
<dbReference type="EMBL" id="JACJII010000001">
    <property type="protein sequence ID" value="MBA9004345.1"/>
    <property type="molecule type" value="Genomic_DNA"/>
</dbReference>
<comment type="similarity">
    <text evidence="1 4">Belongs to the short-chain dehydrogenases/reductases (SDR) family.</text>
</comment>
<sequence length="244" mass="25336">MSMTIALVTGANKGIGLETARRLGAGGVTVLVGARDPERGERAAAGLREEGADARFVRIDVSDEESAAKAAAWIDGEFGRLDVLVNNAGIMIDMAPPSGTPLSVLRETFATNVFGMVAVTNAMLPLLRRSAAARIVNVSSDLGSLGLMSDPSYAHYAFNLLAYNTSKSAVNALTVCYAKELADTPIKVNAVDPGYCATDLNAHTGPRTAEAGAAEVARLAVLPDDGPTGGCFMDDPEPGTIIPW</sequence>